<dbReference type="Gene3D" id="3.30.40.10">
    <property type="entry name" value="Zinc/RING finger domain, C3HC4 (zinc finger)"/>
    <property type="match status" value="1"/>
</dbReference>
<dbReference type="InterPro" id="IPR001841">
    <property type="entry name" value="Znf_RING"/>
</dbReference>
<accession>A0A0N5A6Z5</accession>
<organism evidence="5 6">
    <name type="scientific">Parastrongyloides trichosuri</name>
    <name type="common">Possum-specific nematode worm</name>
    <dbReference type="NCBI Taxonomy" id="131310"/>
    <lineage>
        <taxon>Eukaryota</taxon>
        <taxon>Metazoa</taxon>
        <taxon>Ecdysozoa</taxon>
        <taxon>Nematoda</taxon>
        <taxon>Chromadorea</taxon>
        <taxon>Rhabditida</taxon>
        <taxon>Tylenchina</taxon>
        <taxon>Panagrolaimomorpha</taxon>
        <taxon>Strongyloidoidea</taxon>
        <taxon>Strongyloididae</taxon>
        <taxon>Parastrongyloides</taxon>
    </lineage>
</organism>
<evidence type="ECO:0000256" key="2">
    <source>
        <dbReference type="ARBA" id="ARBA00022833"/>
    </source>
</evidence>
<dbReference type="CDD" id="cd16448">
    <property type="entry name" value="RING-H2"/>
    <property type="match status" value="1"/>
</dbReference>
<evidence type="ECO:0000256" key="1">
    <source>
        <dbReference type="ARBA" id="ARBA00022771"/>
    </source>
</evidence>
<dbReference type="PROSITE" id="PS50089">
    <property type="entry name" value="ZF_RING_2"/>
    <property type="match status" value="1"/>
</dbReference>
<feature type="domain" description="RING-type" evidence="4">
    <location>
        <begin position="13"/>
        <end position="58"/>
    </location>
</feature>
<protein>
    <submittedName>
        <fullName evidence="6">RING-type domain-containing protein</fullName>
    </submittedName>
</protein>
<reference evidence="6" key="1">
    <citation type="submission" date="2017-02" db="UniProtKB">
        <authorList>
            <consortium name="WormBaseParasite"/>
        </authorList>
    </citation>
    <scope>IDENTIFICATION</scope>
</reference>
<dbReference type="Proteomes" id="UP000038045">
    <property type="component" value="Unplaced"/>
</dbReference>
<evidence type="ECO:0000313" key="6">
    <source>
        <dbReference type="WBParaSite" id="PTRK_0001778600.1"/>
    </source>
</evidence>
<dbReference type="AlphaFoldDB" id="A0A0N5A6Z5"/>
<name>A0A0N5A6Z5_PARTI</name>
<sequence length="151" mass="17641">MNSNHLFFCSMFCRTAVPEYEIVALRTCGHTFHKQCIIAYFNVKNETIPNSSECPICRTPADMKSFLRIYVTGNILDLTDKKSVIENEDVINNCVELIAEQKRTIDNYKMALSIVSRKQLRIRMILSKFIDQLLPQRMKICVIINIEYFTY</sequence>
<keyword evidence="1 3" id="KW-0863">Zinc-finger</keyword>
<evidence type="ECO:0000256" key="3">
    <source>
        <dbReference type="PROSITE-ProRule" id="PRU00175"/>
    </source>
</evidence>
<evidence type="ECO:0000313" key="5">
    <source>
        <dbReference type="Proteomes" id="UP000038045"/>
    </source>
</evidence>
<dbReference type="WBParaSite" id="PTRK_0001778600.1">
    <property type="protein sequence ID" value="PTRK_0001778600.1"/>
    <property type="gene ID" value="PTRK_0001778600"/>
</dbReference>
<dbReference type="GO" id="GO:0008270">
    <property type="term" value="F:zinc ion binding"/>
    <property type="evidence" value="ECO:0007669"/>
    <property type="project" value="UniProtKB-KW"/>
</dbReference>
<evidence type="ECO:0000259" key="4">
    <source>
        <dbReference type="PROSITE" id="PS50089"/>
    </source>
</evidence>
<keyword evidence="2" id="KW-0862">Zinc</keyword>
<dbReference type="SUPFAM" id="SSF57850">
    <property type="entry name" value="RING/U-box"/>
    <property type="match status" value="1"/>
</dbReference>
<proteinExistence type="predicted"/>
<keyword evidence="1 3" id="KW-0479">Metal-binding</keyword>
<dbReference type="InterPro" id="IPR013083">
    <property type="entry name" value="Znf_RING/FYVE/PHD"/>
</dbReference>
<dbReference type="Pfam" id="PF13639">
    <property type="entry name" value="zf-RING_2"/>
    <property type="match status" value="1"/>
</dbReference>
<keyword evidence="5" id="KW-1185">Reference proteome</keyword>